<comment type="PTM">
    <text evidence="9">Sulfation is important for activity and for the binding to a putative membrane receptor.</text>
</comment>
<evidence type="ECO:0000256" key="5">
    <source>
        <dbReference type="ARBA" id="ARBA00022641"/>
    </source>
</evidence>
<dbReference type="PANTHER" id="PTHR33285:SF55">
    <property type="entry name" value="PHYTOSULFOKINES 3"/>
    <property type="match status" value="1"/>
</dbReference>
<feature type="signal peptide" evidence="9">
    <location>
        <begin position="1"/>
        <end position="23"/>
    </location>
</feature>
<evidence type="ECO:0000313" key="10">
    <source>
        <dbReference type="EnsemblPlants" id="AUR62035001-RA:cds"/>
    </source>
</evidence>
<evidence type="ECO:0000256" key="9">
    <source>
        <dbReference type="RuleBase" id="RU368031"/>
    </source>
</evidence>
<keyword evidence="3 9" id="KW-0217">Developmental protein</keyword>
<keyword evidence="11" id="KW-1185">Reference proteome</keyword>
<dbReference type="PANTHER" id="PTHR33285">
    <property type="entry name" value="PHYTOSULFOKINES 3"/>
    <property type="match status" value="1"/>
</dbReference>
<reference evidence="10" key="1">
    <citation type="journal article" date="2017" name="Nature">
        <title>The genome of Chenopodium quinoa.</title>
        <authorList>
            <person name="Jarvis D.E."/>
            <person name="Ho Y.S."/>
            <person name="Lightfoot D.J."/>
            <person name="Schmoeckel S.M."/>
            <person name="Li B."/>
            <person name="Borm T.J.A."/>
            <person name="Ohyanagi H."/>
            <person name="Mineta K."/>
            <person name="Michell C.T."/>
            <person name="Saber N."/>
            <person name="Kharbatia N.M."/>
            <person name="Rupper R.R."/>
            <person name="Sharp A.R."/>
            <person name="Dally N."/>
            <person name="Boughton B.A."/>
            <person name="Woo Y.H."/>
            <person name="Gao G."/>
            <person name="Schijlen E.G.W.M."/>
            <person name="Guo X."/>
            <person name="Momin A.A."/>
            <person name="Negrao S."/>
            <person name="Al-Babili S."/>
            <person name="Gehring C."/>
            <person name="Roessner U."/>
            <person name="Jung C."/>
            <person name="Murphy K."/>
            <person name="Arold S.T."/>
            <person name="Gojobori T."/>
            <person name="van der Linden C.G."/>
            <person name="van Loo E.N."/>
            <person name="Jellen E.N."/>
            <person name="Maughan P.J."/>
            <person name="Tester M."/>
        </authorList>
    </citation>
    <scope>NUCLEOTIDE SEQUENCE [LARGE SCALE GENOMIC DNA]</scope>
    <source>
        <strain evidence="10">cv. PI 614886</strain>
    </source>
</reference>
<dbReference type="EnsemblPlants" id="AUR62035001-RA">
    <property type="protein sequence ID" value="AUR62035001-RA:cds"/>
    <property type="gene ID" value="AUR62035001"/>
</dbReference>
<accession>A0A803MTL0</accession>
<evidence type="ECO:0000313" key="11">
    <source>
        <dbReference type="Proteomes" id="UP000596660"/>
    </source>
</evidence>
<keyword evidence="5 9" id="KW-0765">Sulfation</keyword>
<evidence type="ECO:0000256" key="8">
    <source>
        <dbReference type="ARBA" id="ARBA00023030"/>
    </source>
</evidence>
<dbReference type="Proteomes" id="UP000596660">
    <property type="component" value="Unplaced"/>
</dbReference>
<feature type="chain" id="PRO_5031600366" description="Phytosulfokine" evidence="9">
    <location>
        <begin position="24"/>
        <end position="84"/>
    </location>
</feature>
<evidence type="ECO:0000256" key="2">
    <source>
        <dbReference type="ARBA" id="ARBA00010781"/>
    </source>
</evidence>
<evidence type="ECO:0000256" key="4">
    <source>
        <dbReference type="ARBA" id="ARBA00022525"/>
    </source>
</evidence>
<comment type="similarity">
    <text evidence="2 9">Belongs to the phytosulfokine family.</text>
</comment>
<comment type="PTM">
    <text evidence="9">PSK-alpha is produced by endopeptidase digestion. PSK-beta is produced from PSK-alpha by exopeptidase digestion.</text>
</comment>
<dbReference type="GO" id="GO:0008283">
    <property type="term" value="P:cell population proliferation"/>
    <property type="evidence" value="ECO:0007669"/>
    <property type="project" value="UniProtKB-UniRule"/>
</dbReference>
<dbReference type="KEGG" id="cqi:110720012"/>
<dbReference type="OrthoDB" id="1858282at2759"/>
<comment type="function">
    <text evidence="9">Promotes plant cell differentiation, organogenesis and somatic embryogenesis as well as cell proliferation.</text>
</comment>
<gene>
    <name evidence="10" type="primary">LOC110720012</name>
</gene>
<evidence type="ECO:0000256" key="1">
    <source>
        <dbReference type="ARBA" id="ARBA00004613"/>
    </source>
</evidence>
<keyword evidence="6 9" id="KW-0732">Signal</keyword>
<dbReference type="OMA" id="EKDECLF"/>
<evidence type="ECO:0000256" key="6">
    <source>
        <dbReference type="ARBA" id="ARBA00022729"/>
    </source>
</evidence>
<dbReference type="GO" id="GO:0005576">
    <property type="term" value="C:extracellular region"/>
    <property type="evidence" value="ECO:0007669"/>
    <property type="project" value="UniProtKB-SubCell"/>
</dbReference>
<dbReference type="GO" id="GO:0008083">
    <property type="term" value="F:growth factor activity"/>
    <property type="evidence" value="ECO:0007669"/>
    <property type="project" value="UniProtKB-UniRule"/>
</dbReference>
<evidence type="ECO:0000256" key="3">
    <source>
        <dbReference type="ARBA" id="ARBA00022473"/>
    </source>
</evidence>
<proteinExistence type="inferred from homology"/>
<dbReference type="Gramene" id="AUR62035001-RA">
    <property type="protein sequence ID" value="AUR62035001-RA:cds"/>
    <property type="gene ID" value="AUR62035001"/>
</dbReference>
<sequence length="84" mass="9781">MSKVVSFCITFILLTFMLSFTAARLGHTDQVLQNQHRVNMDTSKAEIRDEINCEMLEKDECLFRRSLAAHLDYIYTQEQPPETP</sequence>
<dbReference type="GeneID" id="110720012"/>
<name>A0A803MTL0_CHEQI</name>
<keyword evidence="7 9" id="KW-0221">Differentiation</keyword>
<dbReference type="AlphaFoldDB" id="A0A803MTL0"/>
<organism evidence="10 11">
    <name type="scientific">Chenopodium quinoa</name>
    <name type="common">Quinoa</name>
    <dbReference type="NCBI Taxonomy" id="63459"/>
    <lineage>
        <taxon>Eukaryota</taxon>
        <taxon>Viridiplantae</taxon>
        <taxon>Streptophyta</taxon>
        <taxon>Embryophyta</taxon>
        <taxon>Tracheophyta</taxon>
        <taxon>Spermatophyta</taxon>
        <taxon>Magnoliopsida</taxon>
        <taxon>eudicotyledons</taxon>
        <taxon>Gunneridae</taxon>
        <taxon>Pentapetalae</taxon>
        <taxon>Caryophyllales</taxon>
        <taxon>Chenopodiaceae</taxon>
        <taxon>Chenopodioideae</taxon>
        <taxon>Atripliceae</taxon>
        <taxon>Chenopodium</taxon>
    </lineage>
</organism>
<comment type="subcellular location">
    <subcellularLocation>
        <location evidence="1 9">Secreted</location>
    </subcellularLocation>
</comment>
<keyword evidence="8 9" id="KW-0339">Growth factor</keyword>
<dbReference type="GO" id="GO:0030154">
    <property type="term" value="P:cell differentiation"/>
    <property type="evidence" value="ECO:0007669"/>
    <property type="project" value="UniProtKB-UniRule"/>
</dbReference>
<dbReference type="RefSeq" id="XP_021754700.1">
    <property type="nucleotide sequence ID" value="XM_021899008.1"/>
</dbReference>
<dbReference type="InterPro" id="IPR009438">
    <property type="entry name" value="Phytosulfokine"/>
</dbReference>
<reference evidence="10" key="2">
    <citation type="submission" date="2021-03" db="UniProtKB">
        <authorList>
            <consortium name="EnsemblPlants"/>
        </authorList>
    </citation>
    <scope>IDENTIFICATION</scope>
</reference>
<keyword evidence="4 9" id="KW-0964">Secreted</keyword>
<dbReference type="Pfam" id="PF06404">
    <property type="entry name" value="PSK"/>
    <property type="match status" value="1"/>
</dbReference>
<protein>
    <recommendedName>
        <fullName evidence="9">Phytosulfokine</fullName>
    </recommendedName>
    <component>
        <recommendedName>
            <fullName evidence="9">Phytosulfokine-alpha</fullName>
            <shortName evidence="9">PSK-alpha</shortName>
            <shortName evidence="9">Phytosulfokine-a</shortName>
        </recommendedName>
    </component>
    <component>
        <recommendedName>
            <fullName evidence="9">Phytosulfokine-beta</fullName>
            <shortName evidence="9">PSK-beta</shortName>
            <shortName evidence="9">Phytosulfokine-b</shortName>
        </recommendedName>
    </component>
</protein>
<evidence type="ECO:0000256" key="7">
    <source>
        <dbReference type="ARBA" id="ARBA00022782"/>
    </source>
</evidence>